<feature type="compositionally biased region" description="Polar residues" evidence="1">
    <location>
        <begin position="8"/>
        <end position="20"/>
    </location>
</feature>
<feature type="compositionally biased region" description="Basic and acidic residues" evidence="1">
    <location>
        <begin position="1595"/>
        <end position="1621"/>
    </location>
</feature>
<feature type="compositionally biased region" description="Pro residues" evidence="1">
    <location>
        <begin position="181"/>
        <end position="201"/>
    </location>
</feature>
<feature type="compositionally biased region" description="Basic and acidic residues" evidence="1">
    <location>
        <begin position="503"/>
        <end position="517"/>
    </location>
</feature>
<feature type="compositionally biased region" description="Polar residues" evidence="1">
    <location>
        <begin position="1181"/>
        <end position="1198"/>
    </location>
</feature>
<sequence length="1914" mass="195329">MGDEPPLISSSSAPTPTLDQSTTNTTNGEGNTTTTSTSEAPIASIRAEGGVRSEQDTVQESTLAPVEPAAAGAAAAEGAETGGARGELAGHANPLNGGGEQSQRGDDTVQKSKGSVPEGAAATAIEVQLDKTASPPLDASLPSASASTSTSAPAAPTPTGSNLMVQPTPDRPTSPASLAPPTAPPSAHPPTIPSAPSPSVSPAPTKKFQSSLSVNKKFLEKASSDNKSKEQPKVTVARLATPPIPTPISASHPRLLTGKISSTSASGPSLSLTSATSASSTSSSTGGASGAPSAAPVGWSKAAPIVDGGAGGAHHHPPTSQQLGFGGPPSLGGGGGLFERGGPRGPASMGHRGPGGSWGAGGRAGSRGDYGPGGEFPTAAEAANAKNLRAQAILEQMQSRDRAVQARAAAAAAANAHLLEGLDAFRGVHLDPNASHWDEDVDDDFLDDTIEFGDGTQYKISEDVAPPPSSAARAAGDELREPHPSDLATREAPLAPGETVEPVSREERFKDDYDRSYKKPASASTSTSATSSAHHHHPPAASDSHKNLFNERLGKFEPYAGRSSISEVVSSSSSSHHRRSGSSEAPPHHGPPSARRPSITSPRLDHKPPLPPPNAWGAPRGPALGGRRPSIEHHAMPSVGARRPSNEHGGRRPSMEAGARRPSIGAHDAGLAGGRQLPPHLAAQQQAATRPSAPPAGRHPSVLSPPRATTALPPIAGSPAPAAPPASTAPPPSDVAGAEAVKSPTPEDLEALHMREMHAAAERAKKRRQEEEQARMEQAERAKKKAQELEERLKKAEEAKKPAAGAVNGVAPPPASTTTATPQAPAAERLESWRKPLPKTVVAPPPGAVPSPYVASVPAASSTATSAPPPPPPTVVKPEPTRILAREPQPPRPTASATPAAAPKAPLTSTRPIAPPSTAPVVPPTAPRAPLEPQERAWRRADAPIAGAVPPHLAPRPTPTSATSNNRQLPPHLAAAGAGAGAQQPATRAEPPHLAAGVSASAGRPADSYVRPAPPPAVVEPTPAPAPAPASAAEPTVAPSTPQPTEPASLAKEPPSASPSAVTAPPSPQTTRKAGGSTTPAPQKGAYKVPEVSQFEDLMSRIKGAMNAPAPPKTPTSRGAADNAETVSTSHSSPSGALPTVKLPAASSSAVAPTTSNVPTPAPSPPILTSKPPVPTEPRATKSSLAGVNGAQQQQQPRGRNGEPRKVSTRTGPSLPTFESREPLPLFERSRAARSPSPSPAWKLYPVRLGASSSSASPTPRRVPDIRTIQAFNNPRTPSKVEILSWNPPILNLIPRRLSRDDLLHPKRFFKGVMQCPVVLPKRKIVKKREIELSERKIRIAAAGPSRPKEEVKEKKEGGEEKKEGGEESATLPFAARGRGRGRAPESGPWRRESPLPSPLAESAPAIASTDASAKAAVEDASTPQPELNSTTAPPAEDLFKASPSAARDPKSKLPVGAGIAFYRSADGVSPSPLERSFMVTSELGGEVVNMGPRESLAAPGADLGGAATRDASTSPAFDSQNPVLSSPSSGWSSKPPLSLSVLDPTAPSVWSVPLSDAPVHSRSISLGAIKQENSLQGIADDDFPAAIPSSLADLKSEDEGSTEGKGEGAKHVVHKDEARLRAAAPSFSSFNPQAGAFDSSRPALGPRYPSFGRQSQTSPAPPLTYPSLTGGPPPPPPSFSPAPPHSLSGYSHAAPQPYPSFSIPSHSPSGLPSSYAQQQAMHQSYSPSPFSPHLGTSPSPQPVYNSYGRPLSMGGSGPPQGVTNPQLLANSYGYGAVGGGFGAVGAGGRATGGPGGYGRSPAPSPYGGPGVGGYREASGSFGSPQDVRAPLPFNSYGGGASSSGYGQPSPVMMPQHLPHHSPFLQNQQQPMPGYGGGSIGGAAQYSPQLQGAGMNGRVGAGAGAAQGYRRGQW</sequence>
<feature type="region of interest" description="Disordered" evidence="1">
    <location>
        <begin position="567"/>
        <end position="1239"/>
    </location>
</feature>
<feature type="compositionally biased region" description="Polar residues" evidence="1">
    <location>
        <begin position="1422"/>
        <end position="1433"/>
    </location>
</feature>
<feature type="compositionally biased region" description="Low complexity" evidence="1">
    <location>
        <begin position="615"/>
        <end position="628"/>
    </location>
</feature>
<feature type="region of interest" description="Disordered" evidence="1">
    <location>
        <begin position="1"/>
        <end position="378"/>
    </location>
</feature>
<dbReference type="PRINTS" id="PR01217">
    <property type="entry name" value="PRICHEXTENSN"/>
</dbReference>
<feature type="compositionally biased region" description="Low complexity" evidence="1">
    <location>
        <begin position="894"/>
        <end position="912"/>
    </location>
</feature>
<feature type="compositionally biased region" description="Basic and acidic residues" evidence="1">
    <location>
        <begin position="933"/>
        <end position="942"/>
    </location>
</feature>
<dbReference type="STRING" id="106004.A0A1Y2G1G7"/>
<feature type="compositionally biased region" description="Pro residues" evidence="1">
    <location>
        <begin position="1160"/>
        <end position="1176"/>
    </location>
</feature>
<feature type="compositionally biased region" description="Low complexity" evidence="1">
    <location>
        <begin position="850"/>
        <end position="866"/>
    </location>
</feature>
<feature type="compositionally biased region" description="Basic and acidic residues" evidence="1">
    <location>
        <begin position="644"/>
        <end position="654"/>
    </location>
</feature>
<evidence type="ECO:0000313" key="3">
    <source>
        <dbReference type="Proteomes" id="UP000193467"/>
    </source>
</evidence>
<feature type="compositionally biased region" description="Low complexity" evidence="1">
    <location>
        <begin position="261"/>
        <end position="295"/>
    </location>
</feature>
<feature type="compositionally biased region" description="Low complexity" evidence="1">
    <location>
        <begin position="1054"/>
        <end position="1064"/>
    </location>
</feature>
<organism evidence="2 3">
    <name type="scientific">Leucosporidium creatinivorum</name>
    <dbReference type="NCBI Taxonomy" id="106004"/>
    <lineage>
        <taxon>Eukaryota</taxon>
        <taxon>Fungi</taxon>
        <taxon>Dikarya</taxon>
        <taxon>Basidiomycota</taxon>
        <taxon>Pucciniomycotina</taxon>
        <taxon>Microbotryomycetes</taxon>
        <taxon>Leucosporidiales</taxon>
        <taxon>Leucosporidium</taxon>
    </lineage>
</organism>
<feature type="region of interest" description="Disordered" evidence="1">
    <location>
        <begin position="1794"/>
        <end position="1845"/>
    </location>
</feature>
<reference evidence="2 3" key="1">
    <citation type="submission" date="2016-07" db="EMBL/GenBank/DDBJ databases">
        <title>Pervasive Adenine N6-methylation of Active Genes in Fungi.</title>
        <authorList>
            <consortium name="DOE Joint Genome Institute"/>
            <person name="Mondo S.J."/>
            <person name="Dannebaum R.O."/>
            <person name="Kuo R.C."/>
            <person name="Labutti K."/>
            <person name="Haridas S."/>
            <person name="Kuo A."/>
            <person name="Salamov A."/>
            <person name="Ahrendt S.R."/>
            <person name="Lipzen A."/>
            <person name="Sullivan W."/>
            <person name="Andreopoulos W.B."/>
            <person name="Clum A."/>
            <person name="Lindquist E."/>
            <person name="Daum C."/>
            <person name="Ramamoorthy G.K."/>
            <person name="Gryganskyi A."/>
            <person name="Culley D."/>
            <person name="Magnuson J.K."/>
            <person name="James T.Y."/>
            <person name="O'Malley M.A."/>
            <person name="Stajich J.E."/>
            <person name="Spatafora J.W."/>
            <person name="Visel A."/>
            <person name="Grigoriev I.V."/>
        </authorList>
    </citation>
    <scope>NUCLEOTIDE SEQUENCE [LARGE SCALE GENOMIC DNA]</scope>
    <source>
        <strain evidence="2 3">62-1032</strain>
    </source>
</reference>
<feature type="region of interest" description="Disordered" evidence="1">
    <location>
        <begin position="457"/>
        <end position="546"/>
    </location>
</feature>
<feature type="compositionally biased region" description="Gly residues" evidence="1">
    <location>
        <begin position="324"/>
        <end position="339"/>
    </location>
</feature>
<feature type="region of interest" description="Disordered" evidence="1">
    <location>
        <begin position="1492"/>
        <end position="1539"/>
    </location>
</feature>
<dbReference type="EMBL" id="MCGR01000003">
    <property type="protein sequence ID" value="ORY90739.1"/>
    <property type="molecule type" value="Genomic_DNA"/>
</dbReference>
<feature type="compositionally biased region" description="Low complexity" evidence="1">
    <location>
        <begin position="1144"/>
        <end position="1156"/>
    </location>
</feature>
<feature type="compositionally biased region" description="Pro residues" evidence="1">
    <location>
        <begin position="721"/>
        <end position="733"/>
    </location>
</feature>
<feature type="compositionally biased region" description="Basic and acidic residues" evidence="1">
    <location>
        <begin position="217"/>
        <end position="232"/>
    </location>
</feature>
<feature type="compositionally biased region" description="Basic and acidic residues" evidence="1">
    <location>
        <begin position="475"/>
        <end position="484"/>
    </location>
</feature>
<evidence type="ECO:0000313" key="2">
    <source>
        <dbReference type="EMBL" id="ORY90739.1"/>
    </source>
</evidence>
<dbReference type="InParanoid" id="A0A1Y2G1G7"/>
<feature type="compositionally biased region" description="Low complexity" evidence="1">
    <location>
        <begin position="132"/>
        <end position="159"/>
    </location>
</feature>
<feature type="compositionally biased region" description="Low complexity" evidence="1">
    <location>
        <begin position="1399"/>
        <end position="1416"/>
    </location>
</feature>
<dbReference type="Proteomes" id="UP000193467">
    <property type="component" value="Unassembled WGS sequence"/>
</dbReference>
<accession>A0A1Y2G1G7</accession>
<feature type="region of interest" description="Disordered" evidence="1">
    <location>
        <begin position="1578"/>
        <end position="1765"/>
    </location>
</feature>
<keyword evidence="3" id="KW-1185">Reference proteome</keyword>
<feature type="compositionally biased region" description="Low complexity" evidence="1">
    <location>
        <begin position="968"/>
        <end position="986"/>
    </location>
</feature>
<feature type="compositionally biased region" description="Polar residues" evidence="1">
    <location>
        <begin position="1125"/>
        <end position="1135"/>
    </location>
</feature>
<name>A0A1Y2G1G7_9BASI</name>
<feature type="compositionally biased region" description="Low complexity" evidence="1">
    <location>
        <begin position="1029"/>
        <end position="1040"/>
    </location>
</feature>
<feature type="compositionally biased region" description="Low complexity" evidence="1">
    <location>
        <begin position="802"/>
        <end position="827"/>
    </location>
</feature>
<feature type="compositionally biased region" description="Basic and acidic residues" evidence="1">
    <location>
        <begin position="750"/>
        <end position="801"/>
    </location>
</feature>
<gene>
    <name evidence="2" type="ORF">BCR35DRAFT_299305</name>
</gene>
<feature type="compositionally biased region" description="Pro residues" evidence="1">
    <location>
        <begin position="1672"/>
        <end position="1685"/>
    </location>
</feature>
<feature type="compositionally biased region" description="Gly residues" evidence="1">
    <location>
        <begin position="352"/>
        <end position="374"/>
    </location>
</feature>
<feature type="compositionally biased region" description="Polar residues" evidence="1">
    <location>
        <begin position="1511"/>
        <end position="1524"/>
    </location>
</feature>
<feature type="compositionally biased region" description="Pro residues" evidence="1">
    <location>
        <begin position="913"/>
        <end position="927"/>
    </location>
</feature>
<feature type="compositionally biased region" description="Low complexity" evidence="1">
    <location>
        <begin position="711"/>
        <end position="720"/>
    </location>
</feature>
<feature type="compositionally biased region" description="Low complexity" evidence="1">
    <location>
        <begin position="520"/>
        <end position="532"/>
    </location>
</feature>
<comment type="caution">
    <text evidence="2">The sequence shown here is derived from an EMBL/GenBank/DDBJ whole genome shotgun (WGS) entry which is preliminary data.</text>
</comment>
<protein>
    <submittedName>
        <fullName evidence="2">Uncharacterized protein</fullName>
    </submittedName>
</protein>
<feature type="compositionally biased region" description="Polar residues" evidence="1">
    <location>
        <begin position="1703"/>
        <end position="1745"/>
    </location>
</feature>
<proteinExistence type="predicted"/>
<feature type="compositionally biased region" description="Low complexity" evidence="1">
    <location>
        <begin position="69"/>
        <end position="79"/>
    </location>
</feature>
<feature type="compositionally biased region" description="Low complexity" evidence="1">
    <location>
        <begin position="1497"/>
        <end position="1508"/>
    </location>
</feature>
<feature type="region of interest" description="Disordered" evidence="1">
    <location>
        <begin position="1342"/>
        <end position="1453"/>
    </location>
</feature>
<feature type="compositionally biased region" description="Basic and acidic residues" evidence="1">
    <location>
        <begin position="1347"/>
        <end position="1366"/>
    </location>
</feature>
<feature type="compositionally biased region" description="Pro residues" evidence="1">
    <location>
        <begin position="1012"/>
        <end position="1028"/>
    </location>
</feature>
<dbReference type="OrthoDB" id="2504896at2759"/>
<feature type="compositionally biased region" description="Low complexity" evidence="1">
    <location>
        <begin position="1525"/>
        <end position="1539"/>
    </location>
</feature>
<dbReference type="CDD" id="cd22249">
    <property type="entry name" value="UDM1_RNF168_RNF169-like"/>
    <property type="match status" value="1"/>
</dbReference>
<evidence type="ECO:0000256" key="1">
    <source>
        <dbReference type="SAM" id="MobiDB-lite"/>
    </source>
</evidence>
<feature type="compositionally biased region" description="Low complexity" evidence="1">
    <location>
        <begin position="21"/>
        <end position="39"/>
    </location>
</feature>